<evidence type="ECO:0008006" key="4">
    <source>
        <dbReference type="Google" id="ProtNLM"/>
    </source>
</evidence>
<keyword evidence="1" id="KW-0812">Transmembrane</keyword>
<dbReference type="InterPro" id="IPR019422">
    <property type="entry name" value="7TM_GPCR_serpentine_rcpt_Srh"/>
</dbReference>
<evidence type="ECO:0000313" key="2">
    <source>
        <dbReference type="EMBL" id="GMT18517.1"/>
    </source>
</evidence>
<feature type="transmembrane region" description="Helical" evidence="1">
    <location>
        <begin position="20"/>
        <end position="46"/>
    </location>
</feature>
<dbReference type="PANTHER" id="PTHR45830">
    <property type="entry name" value="SERPENTINE RECEPTOR, CLASS I"/>
    <property type="match status" value="1"/>
</dbReference>
<proteinExistence type="predicted"/>
<evidence type="ECO:0000313" key="3">
    <source>
        <dbReference type="Proteomes" id="UP001432322"/>
    </source>
</evidence>
<name>A0AAV5VFL2_9BILA</name>
<protein>
    <recommendedName>
        <fullName evidence="4">G protein-coupled receptor</fullName>
    </recommendedName>
</protein>
<feature type="transmembrane region" description="Helical" evidence="1">
    <location>
        <begin position="103"/>
        <end position="124"/>
    </location>
</feature>
<dbReference type="PANTHER" id="PTHR45830:SF15">
    <property type="entry name" value="SERPENTINE RECEPTOR, CLASS I"/>
    <property type="match status" value="1"/>
</dbReference>
<dbReference type="EMBL" id="BTSY01000003">
    <property type="protein sequence ID" value="GMT18517.1"/>
    <property type="molecule type" value="Genomic_DNA"/>
</dbReference>
<dbReference type="Pfam" id="PF10318">
    <property type="entry name" value="7TM_GPCR_Srh"/>
    <property type="match status" value="1"/>
</dbReference>
<keyword evidence="1" id="KW-1133">Transmembrane helix</keyword>
<sequence>MVDYHGYSMEFDWDRRYFMPFIQAWCFSFGWINIVLTFVLLWLLFFHSPHYSKEFRNALTLHHSGAIFFDLHHCYLFIPYPLMPMPIFVCHGFLCRWNAPNRLLMSFSGYLSSAASISLMAVVFMRMRNILPVNSRFRLSKLQSIVLMSFTFVIVMLNVAGFALFASDDPRKQDILNRTEFAWLQSKPGALVWGDMFDTPAFDNGNY</sequence>
<feature type="non-terminal residue" evidence="2">
    <location>
        <position position="207"/>
    </location>
</feature>
<accession>A0AAV5VFL2</accession>
<comment type="caution">
    <text evidence="2">The sequence shown here is derived from an EMBL/GenBank/DDBJ whole genome shotgun (WGS) entry which is preliminary data.</text>
</comment>
<reference evidence="2" key="1">
    <citation type="submission" date="2023-10" db="EMBL/GenBank/DDBJ databases">
        <title>Genome assembly of Pristionchus species.</title>
        <authorList>
            <person name="Yoshida K."/>
            <person name="Sommer R.J."/>
        </authorList>
    </citation>
    <scope>NUCLEOTIDE SEQUENCE</scope>
    <source>
        <strain evidence="2">RS5133</strain>
    </source>
</reference>
<keyword evidence="3" id="KW-1185">Reference proteome</keyword>
<organism evidence="2 3">
    <name type="scientific">Pristionchus fissidentatus</name>
    <dbReference type="NCBI Taxonomy" id="1538716"/>
    <lineage>
        <taxon>Eukaryota</taxon>
        <taxon>Metazoa</taxon>
        <taxon>Ecdysozoa</taxon>
        <taxon>Nematoda</taxon>
        <taxon>Chromadorea</taxon>
        <taxon>Rhabditida</taxon>
        <taxon>Rhabditina</taxon>
        <taxon>Diplogasteromorpha</taxon>
        <taxon>Diplogasteroidea</taxon>
        <taxon>Neodiplogasteridae</taxon>
        <taxon>Pristionchus</taxon>
    </lineage>
</organism>
<dbReference type="AlphaFoldDB" id="A0AAV5VFL2"/>
<dbReference type="Proteomes" id="UP001432322">
    <property type="component" value="Unassembled WGS sequence"/>
</dbReference>
<evidence type="ECO:0000256" key="1">
    <source>
        <dbReference type="SAM" id="Phobius"/>
    </source>
</evidence>
<gene>
    <name evidence="2" type="ORF">PFISCL1PPCAC_9814</name>
</gene>
<feature type="transmembrane region" description="Helical" evidence="1">
    <location>
        <begin position="145"/>
        <end position="166"/>
    </location>
</feature>
<keyword evidence="1" id="KW-0472">Membrane</keyword>